<evidence type="ECO:0000259" key="2">
    <source>
        <dbReference type="Pfam" id="PF12813"/>
    </source>
</evidence>
<dbReference type="Proteomes" id="UP000270296">
    <property type="component" value="Unassembled WGS sequence"/>
</dbReference>
<dbReference type="InterPro" id="IPR029060">
    <property type="entry name" value="PIN-like_dom_sf"/>
</dbReference>
<dbReference type="WBParaSite" id="SBAD_0000698701-mRNA-1">
    <property type="protein sequence ID" value="SBAD_0000698701-mRNA-1"/>
    <property type="gene ID" value="SBAD_0000698701"/>
</dbReference>
<dbReference type="InterPro" id="IPR026832">
    <property type="entry name" value="Asteroid"/>
</dbReference>
<feature type="domain" description="Asteroid" evidence="2">
    <location>
        <begin position="123"/>
        <end position="184"/>
    </location>
</feature>
<dbReference type="Gene3D" id="3.40.50.1010">
    <property type="entry name" value="5'-nuclease"/>
    <property type="match status" value="1"/>
</dbReference>
<dbReference type="InterPro" id="IPR039436">
    <property type="entry name" value="Asteroid_dom"/>
</dbReference>
<evidence type="ECO:0000313" key="3">
    <source>
        <dbReference type="EMBL" id="VDP10677.1"/>
    </source>
</evidence>
<gene>
    <name evidence="3" type="ORF">SBAD_LOCUS6726</name>
</gene>
<sequence length="700" mass="80375">MGVKGLATLVEANPDLLQCVCLKDTPLVVDGNALCYQLFRFCRINFRFGGDYEVLAEAVAEFVQSFRLASVRLIVVFDGLLETDEWKQSTMVVRQKQRLSVAQKVAQGSNPSSYLLPLLASRTVLQTLRANNDVVTVHQCAVEADAVIAGLANAVKCPVLSQDSDFFIYDLKHGYVPMETLEWGQLIPLYSSPSSMSPASGGVRAKIYKNSFLLDYYPQLDLDLLPLFSAVMGNDFEQDHVSFKNLLRTLPRMEATSSSRKFHRQGSCRKQYNMVDLLKWFEGKSRTEVIKEMLTTVKTFKRQHWRRYLANASFMYIRARSTEYVTSDTDVLTCQTLLSEFPLLPEWFLSAYCVGRIPCQFIYIMKYLKIFLPTLVEDFSKNSVFDCCRTLRVEVYKILLTSANVYCVREYLRSSNRLVLKKVLFQEASMHLYNMESFDVAQRRNVLLKTCGKTWSEELGRFSSSMILFILSLTYWTSSDESNVAKQYVFAIVFVGFLLNLSKLQPIYSDEVTAEEMDEETKSFLETIRRLKRTTASTTKQEIAAVVKFAHALNEWQACFKGVLWLNTALMWPFDEHTSPAHFYSGRKAFVASWYFAQNNSYKRLFEGFPSVLQKFDVFYSLVQTVIGTRINQINSCGKRRSSEIQRNSSNRCKKRKSRIVLTMTDSASGDETKQEENSRIKEEWYNEENRFAALALDNG</sequence>
<dbReference type="OrthoDB" id="17907at2759"/>
<name>A0A183ISX9_9BILA</name>
<evidence type="ECO:0000256" key="1">
    <source>
        <dbReference type="ARBA" id="ARBA00007398"/>
    </source>
</evidence>
<dbReference type="Pfam" id="PF12813">
    <property type="entry name" value="XPG_I_2"/>
    <property type="match status" value="1"/>
</dbReference>
<dbReference type="SUPFAM" id="SSF88723">
    <property type="entry name" value="PIN domain-like"/>
    <property type="match status" value="1"/>
</dbReference>
<dbReference type="EMBL" id="UZAM01009996">
    <property type="protein sequence ID" value="VDP10677.1"/>
    <property type="molecule type" value="Genomic_DNA"/>
</dbReference>
<dbReference type="AlphaFoldDB" id="A0A183ISX9"/>
<dbReference type="PANTHER" id="PTHR15665:SF1">
    <property type="entry name" value="PROTEIN ASTEROID HOMOLOG 1"/>
    <property type="match status" value="1"/>
</dbReference>
<protein>
    <submittedName>
        <fullName evidence="5">XPG_I_2 domain-containing protein</fullName>
    </submittedName>
</protein>
<evidence type="ECO:0000313" key="4">
    <source>
        <dbReference type="Proteomes" id="UP000270296"/>
    </source>
</evidence>
<keyword evidence="4" id="KW-1185">Reference proteome</keyword>
<evidence type="ECO:0000313" key="5">
    <source>
        <dbReference type="WBParaSite" id="SBAD_0000698701-mRNA-1"/>
    </source>
</evidence>
<reference evidence="3 4" key="2">
    <citation type="submission" date="2018-11" db="EMBL/GenBank/DDBJ databases">
        <authorList>
            <consortium name="Pathogen Informatics"/>
        </authorList>
    </citation>
    <scope>NUCLEOTIDE SEQUENCE [LARGE SCALE GENOMIC DNA]</scope>
</reference>
<reference evidence="5" key="1">
    <citation type="submission" date="2016-06" db="UniProtKB">
        <authorList>
            <consortium name="WormBaseParasite"/>
        </authorList>
    </citation>
    <scope>IDENTIFICATION</scope>
</reference>
<comment type="similarity">
    <text evidence="1">Belongs to the asteroid family.</text>
</comment>
<dbReference type="PANTHER" id="PTHR15665">
    <property type="entry name" value="ASTEROID PROTEIN"/>
    <property type="match status" value="1"/>
</dbReference>
<accession>A0A183ISX9</accession>
<proteinExistence type="inferred from homology"/>
<organism evidence="5">
    <name type="scientific">Soboliphyme baturini</name>
    <dbReference type="NCBI Taxonomy" id="241478"/>
    <lineage>
        <taxon>Eukaryota</taxon>
        <taxon>Metazoa</taxon>
        <taxon>Ecdysozoa</taxon>
        <taxon>Nematoda</taxon>
        <taxon>Enoplea</taxon>
        <taxon>Dorylaimia</taxon>
        <taxon>Dioctophymatida</taxon>
        <taxon>Dioctophymatoidea</taxon>
        <taxon>Soboliphymatidae</taxon>
        <taxon>Soboliphyme</taxon>
    </lineage>
</organism>